<protein>
    <recommendedName>
        <fullName evidence="3">Helix-turn-helix domain-containing protein</fullName>
    </recommendedName>
</protein>
<comment type="caution">
    <text evidence="1">The sequence shown here is derived from an EMBL/GenBank/DDBJ whole genome shotgun (WGS) entry which is preliminary data.</text>
</comment>
<evidence type="ECO:0008006" key="3">
    <source>
        <dbReference type="Google" id="ProtNLM"/>
    </source>
</evidence>
<dbReference type="EMBL" id="MTKO01000034">
    <property type="protein sequence ID" value="RWX47458.1"/>
    <property type="molecule type" value="Genomic_DNA"/>
</dbReference>
<reference evidence="1 2" key="1">
    <citation type="submission" date="2017-01" db="EMBL/GenBank/DDBJ databases">
        <title>The cable genome- insights into the physiology and evolution of filamentous bacteria capable of sulfide oxidation via long distance electron transfer.</title>
        <authorList>
            <person name="Schreiber L."/>
            <person name="Bjerg J.T."/>
            <person name="Boggild A."/>
            <person name="Van De Vossenberg J."/>
            <person name="Meysman F."/>
            <person name="Nielsen L.P."/>
            <person name="Schramm A."/>
            <person name="Kjeldsen K.U."/>
        </authorList>
    </citation>
    <scope>NUCLEOTIDE SEQUENCE [LARGE SCALE GENOMIC DNA]</scope>
    <source>
        <strain evidence="1">MCF</strain>
    </source>
</reference>
<dbReference type="AlphaFoldDB" id="A0A3S3UD60"/>
<accession>A0A3S3UD60</accession>
<evidence type="ECO:0000313" key="2">
    <source>
        <dbReference type="Proteomes" id="UP000287853"/>
    </source>
</evidence>
<organism evidence="1 2">
    <name type="scientific">Candidatus Electrothrix aarhusensis</name>
    <dbReference type="NCBI Taxonomy" id="1859131"/>
    <lineage>
        <taxon>Bacteria</taxon>
        <taxon>Pseudomonadati</taxon>
        <taxon>Thermodesulfobacteriota</taxon>
        <taxon>Desulfobulbia</taxon>
        <taxon>Desulfobulbales</taxon>
        <taxon>Desulfobulbaceae</taxon>
        <taxon>Candidatus Electrothrix</taxon>
    </lineage>
</organism>
<sequence length="32" mass="3842">MIARCAVRILMLSPIYFRLTAQQRLELVREYS</sequence>
<proteinExistence type="predicted"/>
<gene>
    <name evidence="1" type="ORF">H206_00534</name>
</gene>
<evidence type="ECO:0000313" key="1">
    <source>
        <dbReference type="EMBL" id="RWX47458.1"/>
    </source>
</evidence>
<keyword evidence="2" id="KW-1185">Reference proteome</keyword>
<dbReference type="Proteomes" id="UP000287853">
    <property type="component" value="Unassembled WGS sequence"/>
</dbReference>
<name>A0A3S3UD60_9BACT</name>